<evidence type="ECO:0000259" key="7">
    <source>
        <dbReference type="Pfam" id="PF01478"/>
    </source>
</evidence>
<evidence type="ECO:0000256" key="3">
    <source>
        <dbReference type="ARBA" id="ARBA00022692"/>
    </source>
</evidence>
<dbReference type="GO" id="GO:0005886">
    <property type="term" value="C:plasma membrane"/>
    <property type="evidence" value="ECO:0007669"/>
    <property type="project" value="UniProtKB-SubCell"/>
</dbReference>
<gene>
    <name evidence="8" type="ORF">DY251_02250</name>
</gene>
<dbReference type="PANTHER" id="PTHR36506:SF1">
    <property type="entry name" value="PREFLAGELLIN PEPTIDASE"/>
    <property type="match status" value="1"/>
</dbReference>
<feature type="transmembrane region" description="Helical" evidence="6">
    <location>
        <begin position="143"/>
        <end position="168"/>
    </location>
</feature>
<keyword evidence="2" id="KW-1003">Cell membrane</keyword>
<name>A0A371XK12_9HYPH</name>
<sequence length="172" mass="18103">MLEAIIFVVFPFCMVYAAISDVLSMKINNIVPLLMLGAFVIVAPMTGMEASAIGMHLAAGAAVLAITFALFAFGGMGGGDAKLMAATAVWMGFGPALITYLMAITLIGGQLTLAILLFRRSPWHHLAYQNQFLRNFASDVKGVPYGIALGAGGMIAFAESPLMLWALAKLAS</sequence>
<dbReference type="Proteomes" id="UP000262379">
    <property type="component" value="Unassembled WGS sequence"/>
</dbReference>
<dbReference type="Pfam" id="PF01478">
    <property type="entry name" value="Peptidase_A24"/>
    <property type="match status" value="1"/>
</dbReference>
<evidence type="ECO:0000256" key="5">
    <source>
        <dbReference type="ARBA" id="ARBA00023136"/>
    </source>
</evidence>
<feature type="transmembrane region" description="Helical" evidence="6">
    <location>
        <begin position="27"/>
        <end position="45"/>
    </location>
</feature>
<feature type="domain" description="Prepilin type IV endopeptidase peptidase" evidence="7">
    <location>
        <begin position="9"/>
        <end position="109"/>
    </location>
</feature>
<reference evidence="9" key="1">
    <citation type="submission" date="2018-08" db="EMBL/GenBank/DDBJ databases">
        <authorList>
            <person name="Im W.T."/>
        </authorList>
    </citation>
    <scope>NUCLEOTIDE SEQUENCE [LARGE SCALE GENOMIC DNA]</scope>
    <source>
        <strain evidence="9">LA-28</strain>
    </source>
</reference>
<feature type="transmembrane region" description="Helical" evidence="6">
    <location>
        <begin position="97"/>
        <end position="118"/>
    </location>
</feature>
<keyword evidence="4 6" id="KW-1133">Transmembrane helix</keyword>
<evidence type="ECO:0000313" key="8">
    <source>
        <dbReference type="EMBL" id="RFC69568.1"/>
    </source>
</evidence>
<comment type="subcellular location">
    <subcellularLocation>
        <location evidence="1">Cell membrane</location>
        <topology evidence="1">Multi-pass membrane protein</topology>
    </subcellularLocation>
</comment>
<evidence type="ECO:0000256" key="1">
    <source>
        <dbReference type="ARBA" id="ARBA00004651"/>
    </source>
</evidence>
<dbReference type="GO" id="GO:0004190">
    <property type="term" value="F:aspartic-type endopeptidase activity"/>
    <property type="evidence" value="ECO:0007669"/>
    <property type="project" value="InterPro"/>
</dbReference>
<feature type="transmembrane region" description="Helical" evidence="6">
    <location>
        <begin position="57"/>
        <end position="77"/>
    </location>
</feature>
<comment type="caution">
    <text evidence="8">The sequence shown here is derived from an EMBL/GenBank/DDBJ whole genome shotgun (WGS) entry which is preliminary data.</text>
</comment>
<protein>
    <submittedName>
        <fullName evidence="8">Peptidase</fullName>
    </submittedName>
</protein>
<dbReference type="PANTHER" id="PTHR36506">
    <property type="entry name" value="PREFLAGELLIN PEPTIDASE"/>
    <property type="match status" value="1"/>
</dbReference>
<evidence type="ECO:0000313" key="9">
    <source>
        <dbReference type="Proteomes" id="UP000262379"/>
    </source>
</evidence>
<dbReference type="AlphaFoldDB" id="A0A371XK12"/>
<keyword evidence="5 6" id="KW-0472">Membrane</keyword>
<organism evidence="8 9">
    <name type="scientific">Mesorhizobium denitrificans</name>
    <dbReference type="NCBI Taxonomy" id="2294114"/>
    <lineage>
        <taxon>Bacteria</taxon>
        <taxon>Pseudomonadati</taxon>
        <taxon>Pseudomonadota</taxon>
        <taxon>Alphaproteobacteria</taxon>
        <taxon>Hyphomicrobiales</taxon>
        <taxon>Phyllobacteriaceae</taxon>
        <taxon>Mesorhizobium</taxon>
    </lineage>
</organism>
<evidence type="ECO:0000256" key="2">
    <source>
        <dbReference type="ARBA" id="ARBA00022475"/>
    </source>
</evidence>
<evidence type="ECO:0000256" key="4">
    <source>
        <dbReference type="ARBA" id="ARBA00022989"/>
    </source>
</evidence>
<keyword evidence="9" id="KW-1185">Reference proteome</keyword>
<evidence type="ECO:0000256" key="6">
    <source>
        <dbReference type="SAM" id="Phobius"/>
    </source>
</evidence>
<keyword evidence="3 6" id="KW-0812">Transmembrane</keyword>
<accession>A0A371XK12</accession>
<dbReference type="RefSeq" id="WP_116622189.1">
    <property type="nucleotide sequence ID" value="NZ_QURN01000001.1"/>
</dbReference>
<dbReference type="InterPro" id="IPR052218">
    <property type="entry name" value="Preflagellin_Peptidase"/>
</dbReference>
<proteinExistence type="predicted"/>
<dbReference type="InterPro" id="IPR000045">
    <property type="entry name" value="Prepilin_IV_endopep_pep"/>
</dbReference>
<dbReference type="EMBL" id="QURN01000001">
    <property type="protein sequence ID" value="RFC69568.1"/>
    <property type="molecule type" value="Genomic_DNA"/>
</dbReference>
<dbReference type="Gene3D" id="1.20.120.1220">
    <property type="match status" value="1"/>
</dbReference>